<keyword evidence="3" id="KW-1185">Reference proteome</keyword>
<protein>
    <submittedName>
        <fullName evidence="2">Uncharacterized protein</fullName>
    </submittedName>
</protein>
<feature type="transmembrane region" description="Helical" evidence="1">
    <location>
        <begin position="48"/>
        <end position="71"/>
    </location>
</feature>
<keyword evidence="1" id="KW-0472">Membrane</keyword>
<evidence type="ECO:0000256" key="1">
    <source>
        <dbReference type="SAM" id="Phobius"/>
    </source>
</evidence>
<name>A0ABP1DDI0_9APHY</name>
<evidence type="ECO:0000313" key="2">
    <source>
        <dbReference type="EMBL" id="CAL1705073.1"/>
    </source>
</evidence>
<keyword evidence="1" id="KW-0812">Transmembrane</keyword>
<feature type="transmembrane region" description="Helical" evidence="1">
    <location>
        <begin position="97"/>
        <end position="119"/>
    </location>
</feature>
<dbReference type="Proteomes" id="UP001497453">
    <property type="component" value="Chromosome 3"/>
</dbReference>
<gene>
    <name evidence="2" type="ORF">GFSPODELE1_LOCUS5264</name>
</gene>
<proteinExistence type="predicted"/>
<feature type="transmembrane region" description="Helical" evidence="1">
    <location>
        <begin position="18"/>
        <end position="36"/>
    </location>
</feature>
<dbReference type="EMBL" id="OZ037946">
    <property type="protein sequence ID" value="CAL1705073.1"/>
    <property type="molecule type" value="Genomic_DNA"/>
</dbReference>
<reference evidence="3" key="1">
    <citation type="submission" date="2024-04" db="EMBL/GenBank/DDBJ databases">
        <authorList>
            <person name="Shaw F."/>
            <person name="Minotto A."/>
        </authorList>
    </citation>
    <scope>NUCLEOTIDE SEQUENCE [LARGE SCALE GENOMIC DNA]</scope>
</reference>
<keyword evidence="1" id="KW-1133">Transmembrane helix</keyword>
<evidence type="ECO:0000313" key="3">
    <source>
        <dbReference type="Proteomes" id="UP001497453"/>
    </source>
</evidence>
<feature type="transmembrane region" description="Helical" evidence="1">
    <location>
        <begin position="167"/>
        <end position="191"/>
    </location>
</feature>
<accession>A0ABP1DDI0</accession>
<feature type="transmembrane region" description="Helical" evidence="1">
    <location>
        <begin position="247"/>
        <end position="267"/>
    </location>
</feature>
<sequence length="300" mass="33549">MEGLTIAEARLWGTVVEGILYGLYIACFTACLSLFFSRLVRRTKQNKIILWTITVLFCLTTAHFGCTMQALRMGFFETRLPATPDAYFNDRALPLNLVIKSINGVTMVLGDCLMLFRLWVIYEGNIFVMALPTLTMLATGAIVFVLTWEFSNLTPTQNSFAESIKRIAPAAFVLPVVTNVFITALILYRIISTRAAVRRFTSIHDDHIYRTVITNVVESCLIYPVVLIVALILYLCNSNGQDVITGALPQVIGIVATLLWVLVHLGFSRYDVARNQCISEESIEARMTFVIPKPPTPDIP</sequence>
<feature type="transmembrane region" description="Helical" evidence="1">
    <location>
        <begin position="212"/>
        <end position="235"/>
    </location>
</feature>
<organism evidence="2 3">
    <name type="scientific">Somion occarium</name>
    <dbReference type="NCBI Taxonomy" id="3059160"/>
    <lineage>
        <taxon>Eukaryota</taxon>
        <taxon>Fungi</taxon>
        <taxon>Dikarya</taxon>
        <taxon>Basidiomycota</taxon>
        <taxon>Agaricomycotina</taxon>
        <taxon>Agaricomycetes</taxon>
        <taxon>Polyporales</taxon>
        <taxon>Cerrenaceae</taxon>
        <taxon>Somion</taxon>
    </lineage>
</organism>
<feature type="transmembrane region" description="Helical" evidence="1">
    <location>
        <begin position="126"/>
        <end position="147"/>
    </location>
</feature>